<sequence length="482" mass="55181">MKNKENITQIYMKKFIAFTAILTLLISCGKSGDKGELVGIKGAKWHPEKPFGMSLVSGGSFIMGKSDQDLAGVEDAPTKTVTVPSFYMDETEITNSEYRQFVEWVKDSTIKVRLAIMAEGSPNSADAKGKNITISSFAYNDFDEKNVKNSKSNTVYEKYMWDNYYSIGTKEDPNAYRKLNRKAKLIKDTKKYPDEAYTEVMDSMYLPLEASYNGLRSIDVDKLKFRYTWLDIQAMAKSKGGKRQDFIRTEQIKVYPDTAVWIKDFNYSYNEPMHNDYFWHKAYGDYPVVGVKQSQAVAFCEWRTLYKNSYVKSKKKGRDLVNRFRLPSEAEWEYAARGGLQSATYPWGGPYTKNDRGCFLANFKPSRGDYAADNALYTVEAKSYDPNGYNLYNMAGNVSEWTSTAYDSGSYEYVSTMSPNIQDSKNKRKVVRGGSWKDVAYMLQVSTRDYEYADSARSYIGFRTVQDYMGTKKISTKKTVKK</sequence>
<dbReference type="EMBL" id="AP025184">
    <property type="protein sequence ID" value="BDB53777.1"/>
    <property type="molecule type" value="Genomic_DNA"/>
</dbReference>
<feature type="domain" description="Sulfatase-modifying factor enzyme-like" evidence="1">
    <location>
        <begin position="53"/>
        <end position="119"/>
    </location>
</feature>
<dbReference type="InterPro" id="IPR042095">
    <property type="entry name" value="SUMF_sf"/>
</dbReference>
<evidence type="ECO:0000259" key="1">
    <source>
        <dbReference type="Pfam" id="PF03781"/>
    </source>
</evidence>
<dbReference type="SUPFAM" id="SSF56436">
    <property type="entry name" value="C-type lectin-like"/>
    <property type="match status" value="1"/>
</dbReference>
<dbReference type="PANTHER" id="PTHR23150">
    <property type="entry name" value="SULFATASE MODIFYING FACTOR 1, 2"/>
    <property type="match status" value="1"/>
</dbReference>
<dbReference type="Proteomes" id="UP001319867">
    <property type="component" value="Chromosome"/>
</dbReference>
<dbReference type="NCBIfam" id="TIGR03525">
    <property type="entry name" value="GldK"/>
    <property type="match status" value="1"/>
</dbReference>
<dbReference type="InterPro" id="IPR051043">
    <property type="entry name" value="Sulfatase_Mod_Factor_Kinase"/>
</dbReference>
<reference evidence="2 3" key="2">
    <citation type="journal article" date="2022" name="Microorganisms">
        <title>Complete Genome Sequences of Two Flavobacterium ammonificans Strains and a Flavobacterium ammoniigenes Strain of Ammonifying Bacterioplankton Isolated from Surface River Water.</title>
        <authorList>
            <person name="Suda W."/>
            <person name="Ogata Y."/>
            <person name="Shindo C."/>
            <person name="Watanabe K."/>
        </authorList>
    </citation>
    <scope>NUCLEOTIDE SEQUENCE [LARGE SCALE GENOMIC DNA]</scope>
    <source>
        <strain evidence="2 3">GENT5</strain>
    </source>
</reference>
<dbReference type="Gene3D" id="3.90.1580.10">
    <property type="entry name" value="paralog of FGE (formylglycine-generating enzyme)"/>
    <property type="match status" value="2"/>
</dbReference>
<evidence type="ECO:0000313" key="2">
    <source>
        <dbReference type="EMBL" id="BDB53777.1"/>
    </source>
</evidence>
<dbReference type="PANTHER" id="PTHR23150:SF19">
    <property type="entry name" value="FORMYLGLYCINE-GENERATING ENZYME"/>
    <property type="match status" value="1"/>
</dbReference>
<proteinExistence type="predicted"/>
<reference evidence="2 3" key="1">
    <citation type="journal article" date="2022" name="Int. J. Syst. Evol. Microbiol.">
        <title>Flavobacterium ammonificans sp. nov. and Flavobacterium ammoniigenes sp. nov., ammonifying bacteria isolated from surface river water.</title>
        <authorList>
            <person name="Watanabe K."/>
            <person name="Kitamura T."/>
            <person name="Ogata Y."/>
            <person name="Shindo C."/>
            <person name="Suda W."/>
        </authorList>
    </citation>
    <scope>NUCLEOTIDE SEQUENCE [LARGE SCALE GENOMIC DNA]</scope>
    <source>
        <strain evidence="2 3">GENT5</strain>
    </source>
</reference>
<dbReference type="InterPro" id="IPR005532">
    <property type="entry name" value="SUMF_dom"/>
</dbReference>
<protein>
    <submittedName>
        <fullName evidence="2">Gliding motility lipoprotein GldK</fullName>
    </submittedName>
</protein>
<dbReference type="Pfam" id="PF03781">
    <property type="entry name" value="FGE-sulfatase"/>
    <property type="match status" value="2"/>
</dbReference>
<dbReference type="InterPro" id="IPR016187">
    <property type="entry name" value="CTDL_fold"/>
</dbReference>
<name>A0ABM7V1L1_9FLAO</name>
<accession>A0ABM7V1L1</accession>
<keyword evidence="3" id="KW-1185">Reference proteome</keyword>
<dbReference type="InterPro" id="IPR019866">
    <property type="entry name" value="Glid_motil-assoc_lipo_GldK"/>
</dbReference>
<organism evidence="2 3">
    <name type="scientific">Flavobacterium ammoniigenes</name>
    <dbReference type="NCBI Taxonomy" id="1751095"/>
    <lineage>
        <taxon>Bacteria</taxon>
        <taxon>Pseudomonadati</taxon>
        <taxon>Bacteroidota</taxon>
        <taxon>Flavobacteriia</taxon>
        <taxon>Flavobacteriales</taxon>
        <taxon>Flavobacteriaceae</taxon>
        <taxon>Flavobacterium</taxon>
    </lineage>
</organism>
<keyword evidence="2" id="KW-0449">Lipoprotein</keyword>
<dbReference type="PROSITE" id="PS51257">
    <property type="entry name" value="PROKAR_LIPOPROTEIN"/>
    <property type="match status" value="1"/>
</dbReference>
<evidence type="ECO:0000313" key="3">
    <source>
        <dbReference type="Proteomes" id="UP001319867"/>
    </source>
</evidence>
<gene>
    <name evidence="2" type="primary">gldK</name>
    <name evidence="2" type="ORF">GENT5_00820</name>
</gene>
<feature type="domain" description="Sulfatase-modifying factor enzyme-like" evidence="1">
    <location>
        <begin position="250"/>
        <end position="465"/>
    </location>
</feature>